<evidence type="ECO:0000313" key="4">
    <source>
        <dbReference type="EMBL" id="ADL53489.1"/>
    </source>
</evidence>
<sequence length="339" mass="36631">MGAKKIFKKSILSVFLVNIMIISLFTQVAFAAITWPTLQHGSSGVNVYALQYLLNNQSAGITVDGTFGPGTTTAVKNFQTSKGLTSDGIVGQNTWSKLCVTTQQGSNNNAVKAVQYLLKNKYSLSLTVDGIFGSGTYSAVVAFQKAKGLTQNGIVDLNTWNYLIGSSSQVISATTPTTPPSTTSDINNIWDSYTRDRIKKLQPKIQNDVVAFIIDAQNQGIKVRITDGFRSYAEQDALYAQGRTTSGSIVTNAKAGQSWHNFGLAIDVVEIVNGAAQYTDASYAKIAVIGKQHGFVWGGDWTSFKDKPHFEKTYSYTLSQLDARVKAGYVNSSGLVTLP</sequence>
<dbReference type="SUPFAM" id="SSF47090">
    <property type="entry name" value="PGBD-like"/>
    <property type="match status" value="2"/>
</dbReference>
<dbReference type="Gene3D" id="1.10.101.10">
    <property type="entry name" value="PGBD-like superfamily/PGBD"/>
    <property type="match status" value="2"/>
</dbReference>
<dbReference type="STRING" id="573061.Clocel_3819"/>
<dbReference type="PANTHER" id="PTHR34385">
    <property type="entry name" value="D-ALANYL-D-ALANINE CARBOXYPEPTIDASE"/>
    <property type="match status" value="1"/>
</dbReference>
<dbReference type="eggNOG" id="COG1876">
    <property type="taxonomic scope" value="Bacteria"/>
</dbReference>
<dbReference type="KEGG" id="ccb:Clocel_3819"/>
<dbReference type="Proteomes" id="UP000002730">
    <property type="component" value="Chromosome"/>
</dbReference>
<feature type="domain" description="Peptidoglycan binding-like" evidence="2">
    <location>
        <begin position="44"/>
        <end position="98"/>
    </location>
</feature>
<evidence type="ECO:0000259" key="2">
    <source>
        <dbReference type="Pfam" id="PF01471"/>
    </source>
</evidence>
<dbReference type="Gene3D" id="3.30.1380.10">
    <property type="match status" value="1"/>
</dbReference>
<dbReference type="HOGENOM" id="CLU_1003439_0_0_9"/>
<dbReference type="MEROPS" id="M15.021"/>
<accession>D9SKR7</accession>
<feature type="domain" description="Peptidase M15C" evidence="3">
    <location>
        <begin position="252"/>
        <end position="312"/>
    </location>
</feature>
<reference evidence="4 5" key="1">
    <citation type="submission" date="2010-08" db="EMBL/GenBank/DDBJ databases">
        <title>Complete sequence of Clostridium cellulovorans 743B.</title>
        <authorList>
            <consortium name="US DOE Joint Genome Institute"/>
            <person name="Lucas S."/>
            <person name="Copeland A."/>
            <person name="Lapidus A."/>
            <person name="Cheng J.-F."/>
            <person name="Bruce D."/>
            <person name="Goodwin L."/>
            <person name="Pitluck S."/>
            <person name="Chertkov O."/>
            <person name="Detter J.C."/>
            <person name="Han C."/>
            <person name="Tapia R."/>
            <person name="Land M."/>
            <person name="Hauser L."/>
            <person name="Chang Y.-J."/>
            <person name="Jeffries C."/>
            <person name="Kyrpides N."/>
            <person name="Ivanova N."/>
            <person name="Mikhailova N."/>
            <person name="Hemme C.L."/>
            <person name="Woyke T."/>
        </authorList>
    </citation>
    <scope>NUCLEOTIDE SEQUENCE [LARGE SCALE GENOMIC DNA]</scope>
    <source>
        <strain evidence="5">ATCC 35296 / DSM 3052 / OCM 3 / 743B</strain>
    </source>
</reference>
<protein>
    <submittedName>
        <fullName evidence="4">Peptidase M15B and M15C DD-carboxypeptidase VanY/endolysin</fullName>
    </submittedName>
</protein>
<dbReference type="eggNOG" id="COG3409">
    <property type="taxonomic scope" value="Bacteria"/>
</dbReference>
<dbReference type="InterPro" id="IPR039561">
    <property type="entry name" value="Peptidase_M15C"/>
</dbReference>
<dbReference type="AlphaFoldDB" id="D9SKR7"/>
<keyword evidence="4" id="KW-0121">Carboxypeptidase</keyword>
<dbReference type="InterPro" id="IPR009045">
    <property type="entry name" value="Zn_M74/Hedgehog-like"/>
</dbReference>
<gene>
    <name evidence="4" type="ordered locus">Clocel_3819</name>
</gene>
<keyword evidence="4" id="KW-0378">Hydrolase</keyword>
<keyword evidence="1" id="KW-0812">Transmembrane</keyword>
<keyword evidence="4" id="KW-0645">Protease</keyword>
<evidence type="ECO:0000259" key="3">
    <source>
        <dbReference type="Pfam" id="PF13539"/>
    </source>
</evidence>
<dbReference type="InterPro" id="IPR036365">
    <property type="entry name" value="PGBD-like_sf"/>
</dbReference>
<keyword evidence="1" id="KW-0472">Membrane</keyword>
<evidence type="ECO:0000256" key="1">
    <source>
        <dbReference type="SAM" id="Phobius"/>
    </source>
</evidence>
<dbReference type="Pfam" id="PF13539">
    <property type="entry name" value="Peptidase_M15_4"/>
    <property type="match status" value="1"/>
</dbReference>
<feature type="transmembrane region" description="Helical" evidence="1">
    <location>
        <begin position="12"/>
        <end position="35"/>
    </location>
</feature>
<dbReference type="SUPFAM" id="SSF55166">
    <property type="entry name" value="Hedgehog/DD-peptidase"/>
    <property type="match status" value="1"/>
</dbReference>
<feature type="domain" description="Peptidoglycan binding-like" evidence="2">
    <location>
        <begin position="108"/>
        <end position="161"/>
    </location>
</feature>
<dbReference type="GO" id="GO:0004180">
    <property type="term" value="F:carboxypeptidase activity"/>
    <property type="evidence" value="ECO:0007669"/>
    <property type="project" value="UniProtKB-KW"/>
</dbReference>
<dbReference type="InterPro" id="IPR052179">
    <property type="entry name" value="DD-CPase-like"/>
</dbReference>
<name>D9SKR7_CLOC7</name>
<evidence type="ECO:0000313" key="5">
    <source>
        <dbReference type="Proteomes" id="UP000002730"/>
    </source>
</evidence>
<keyword evidence="1" id="KW-1133">Transmembrane helix</keyword>
<keyword evidence="5" id="KW-1185">Reference proteome</keyword>
<dbReference type="OrthoDB" id="9799970at2"/>
<dbReference type="PANTHER" id="PTHR34385:SF1">
    <property type="entry name" value="PEPTIDOGLYCAN L-ALANYL-D-GLUTAMATE ENDOPEPTIDASE CWLK"/>
    <property type="match status" value="1"/>
</dbReference>
<dbReference type="InterPro" id="IPR002477">
    <property type="entry name" value="Peptidoglycan-bd-like"/>
</dbReference>
<dbReference type="RefSeq" id="WP_010073829.1">
    <property type="nucleotide sequence ID" value="NC_014393.1"/>
</dbReference>
<dbReference type="EMBL" id="CP002160">
    <property type="protein sequence ID" value="ADL53489.1"/>
    <property type="molecule type" value="Genomic_DNA"/>
</dbReference>
<dbReference type="Pfam" id="PF01471">
    <property type="entry name" value="PG_binding_1"/>
    <property type="match status" value="2"/>
</dbReference>
<dbReference type="CDD" id="cd14845">
    <property type="entry name" value="L-Ala-D-Glu_peptidase_like"/>
    <property type="match status" value="1"/>
</dbReference>
<proteinExistence type="predicted"/>
<dbReference type="InterPro" id="IPR036366">
    <property type="entry name" value="PGBDSf"/>
</dbReference>
<organism evidence="4 5">
    <name type="scientific">Clostridium cellulovorans (strain ATCC 35296 / DSM 3052 / OCM 3 / 743B)</name>
    <dbReference type="NCBI Taxonomy" id="573061"/>
    <lineage>
        <taxon>Bacteria</taxon>
        <taxon>Bacillati</taxon>
        <taxon>Bacillota</taxon>
        <taxon>Clostridia</taxon>
        <taxon>Eubacteriales</taxon>
        <taxon>Clostridiaceae</taxon>
        <taxon>Clostridium</taxon>
    </lineage>
</organism>